<proteinExistence type="inferred from homology"/>
<accession>A0A316YGP9</accession>
<dbReference type="AlphaFoldDB" id="A0A316YGP9"/>
<dbReference type="OrthoDB" id="422663at2759"/>
<dbReference type="SMART" id="SM00490">
    <property type="entry name" value="HELICc"/>
    <property type="match status" value="1"/>
</dbReference>
<dbReference type="GO" id="GO:0005524">
    <property type="term" value="F:ATP binding"/>
    <property type="evidence" value="ECO:0007669"/>
    <property type="project" value="UniProtKB-UniRule"/>
</dbReference>
<evidence type="ECO:0000256" key="7">
    <source>
        <dbReference type="ARBA" id="ARBA00022840"/>
    </source>
</evidence>
<dbReference type="GeneID" id="37044385"/>
<feature type="compositionally biased region" description="Acidic residues" evidence="10">
    <location>
        <begin position="302"/>
        <end position="315"/>
    </location>
</feature>
<feature type="region of interest" description="Disordered" evidence="10">
    <location>
        <begin position="788"/>
        <end position="837"/>
    </location>
</feature>
<feature type="compositionally biased region" description="Low complexity" evidence="10">
    <location>
        <begin position="41"/>
        <end position="77"/>
    </location>
</feature>
<evidence type="ECO:0000313" key="13">
    <source>
        <dbReference type="EMBL" id="PWN88597.1"/>
    </source>
</evidence>
<dbReference type="RefSeq" id="XP_025375795.1">
    <property type="nucleotide sequence ID" value="XM_025522469.1"/>
</dbReference>
<dbReference type="PROSITE" id="PS00039">
    <property type="entry name" value="DEAD_ATP_HELICASE"/>
    <property type="match status" value="1"/>
</dbReference>
<keyword evidence="6 9" id="KW-0347">Helicase</keyword>
<evidence type="ECO:0000256" key="3">
    <source>
        <dbReference type="ARBA" id="ARBA00022552"/>
    </source>
</evidence>
<evidence type="ECO:0000256" key="5">
    <source>
        <dbReference type="ARBA" id="ARBA00022801"/>
    </source>
</evidence>
<comment type="similarity">
    <text evidence="9">Belongs to the DEAD box helicase family.</text>
</comment>
<feature type="compositionally biased region" description="Polar residues" evidence="10">
    <location>
        <begin position="78"/>
        <end position="93"/>
    </location>
</feature>
<dbReference type="GO" id="GO:0003724">
    <property type="term" value="F:RNA helicase activity"/>
    <property type="evidence" value="ECO:0007669"/>
    <property type="project" value="UniProtKB-EC"/>
</dbReference>
<keyword evidence="5 9" id="KW-0378">Hydrolase</keyword>
<name>A0A316YGP9_9BASI</name>
<evidence type="ECO:0000256" key="4">
    <source>
        <dbReference type="ARBA" id="ARBA00022741"/>
    </source>
</evidence>
<dbReference type="InterPro" id="IPR011545">
    <property type="entry name" value="DEAD/DEAH_box_helicase_dom"/>
</dbReference>
<dbReference type="PROSITE" id="PS51192">
    <property type="entry name" value="HELICASE_ATP_BIND_1"/>
    <property type="match status" value="1"/>
</dbReference>
<dbReference type="InterPro" id="IPR025313">
    <property type="entry name" value="SPB4-like_CTE"/>
</dbReference>
<keyword evidence="4 9" id="KW-0547">Nucleotide-binding</keyword>
<keyword evidence="8 9" id="KW-0694">RNA-binding</keyword>
<feature type="region of interest" description="Disordered" evidence="10">
    <location>
        <begin position="298"/>
        <end position="319"/>
    </location>
</feature>
<evidence type="ECO:0000313" key="14">
    <source>
        <dbReference type="Proteomes" id="UP000245768"/>
    </source>
</evidence>
<gene>
    <name evidence="13" type="ORF">FA10DRAFT_268775</name>
</gene>
<feature type="compositionally biased region" description="Acidic residues" evidence="10">
    <location>
        <begin position="574"/>
        <end position="584"/>
    </location>
</feature>
<dbReference type="GO" id="GO:0016887">
    <property type="term" value="F:ATP hydrolysis activity"/>
    <property type="evidence" value="ECO:0007669"/>
    <property type="project" value="RHEA"/>
</dbReference>
<feature type="domain" description="Helicase ATP-binding" evidence="11">
    <location>
        <begin position="221"/>
        <end position="475"/>
    </location>
</feature>
<dbReference type="Gene3D" id="3.40.50.300">
    <property type="entry name" value="P-loop containing nucleotide triphosphate hydrolases"/>
    <property type="match status" value="2"/>
</dbReference>
<evidence type="ECO:0000256" key="6">
    <source>
        <dbReference type="ARBA" id="ARBA00022806"/>
    </source>
</evidence>
<feature type="region of interest" description="Disordered" evidence="10">
    <location>
        <begin position="1"/>
        <end position="160"/>
    </location>
</feature>
<dbReference type="CDD" id="cd18787">
    <property type="entry name" value="SF2_C_DEAD"/>
    <property type="match status" value="1"/>
</dbReference>
<evidence type="ECO:0000256" key="9">
    <source>
        <dbReference type="RuleBase" id="RU365068"/>
    </source>
</evidence>
<dbReference type="GO" id="GO:0006364">
    <property type="term" value="P:rRNA processing"/>
    <property type="evidence" value="ECO:0007669"/>
    <property type="project" value="UniProtKB-KW"/>
</dbReference>
<keyword evidence="2" id="KW-0690">Ribosome biogenesis</keyword>
<keyword evidence="14" id="KW-1185">Reference proteome</keyword>
<comment type="catalytic activity">
    <reaction evidence="9">
        <text>ATP + H2O = ADP + phosphate + H(+)</text>
        <dbReference type="Rhea" id="RHEA:13065"/>
        <dbReference type="ChEBI" id="CHEBI:15377"/>
        <dbReference type="ChEBI" id="CHEBI:15378"/>
        <dbReference type="ChEBI" id="CHEBI:30616"/>
        <dbReference type="ChEBI" id="CHEBI:43474"/>
        <dbReference type="ChEBI" id="CHEBI:456216"/>
        <dbReference type="EC" id="3.6.4.13"/>
    </reaction>
</comment>
<dbReference type="EC" id="3.6.4.13" evidence="9"/>
<dbReference type="InterPro" id="IPR000629">
    <property type="entry name" value="RNA-helicase_DEAD-box_CS"/>
</dbReference>
<dbReference type="PANTHER" id="PTHR24031">
    <property type="entry name" value="RNA HELICASE"/>
    <property type="match status" value="1"/>
</dbReference>
<dbReference type="SMART" id="SM01178">
    <property type="entry name" value="DUF4217"/>
    <property type="match status" value="1"/>
</dbReference>
<dbReference type="FunCoup" id="A0A316YGP9">
    <property type="interactions" value="516"/>
</dbReference>
<comment type="subcellular location">
    <subcellularLocation>
        <location evidence="1">Nucleus</location>
        <location evidence="1">Nucleolus</location>
    </subcellularLocation>
</comment>
<feature type="compositionally biased region" description="Acidic residues" evidence="10">
    <location>
        <begin position="824"/>
        <end position="837"/>
    </location>
</feature>
<dbReference type="GO" id="GO:0005730">
    <property type="term" value="C:nucleolus"/>
    <property type="evidence" value="ECO:0007669"/>
    <property type="project" value="UniProtKB-SubCell"/>
</dbReference>
<protein>
    <recommendedName>
        <fullName evidence="9">ATP-dependent RNA helicase</fullName>
        <ecNumber evidence="9">3.6.4.13</ecNumber>
    </recommendedName>
</protein>
<dbReference type="PROSITE" id="PS51194">
    <property type="entry name" value="HELICASE_CTER"/>
    <property type="match status" value="1"/>
</dbReference>
<dbReference type="InterPro" id="IPR027417">
    <property type="entry name" value="P-loop_NTPase"/>
</dbReference>
<dbReference type="GO" id="GO:0003723">
    <property type="term" value="F:RNA binding"/>
    <property type="evidence" value="ECO:0007669"/>
    <property type="project" value="UniProtKB-UniRule"/>
</dbReference>
<dbReference type="SMART" id="SM00487">
    <property type="entry name" value="DEXDc"/>
    <property type="match status" value="1"/>
</dbReference>
<evidence type="ECO:0000256" key="10">
    <source>
        <dbReference type="SAM" id="MobiDB-lite"/>
    </source>
</evidence>
<dbReference type="Pfam" id="PF00270">
    <property type="entry name" value="DEAD"/>
    <property type="match status" value="1"/>
</dbReference>
<comment type="domain">
    <text evidence="9">The Q motif is unique to and characteristic of the DEAD box family of RNA helicases and controls ATP binding and hydrolysis.</text>
</comment>
<sequence length="903" mass="97705">MDDDGLMLNFAAPSGATSGPTAKKRLNAKERQQQQRQRRWAGSSAAQKSTQQQHQQQQQLQTPSSASSSTPIVTQSSDQTTASPVAKNGSTSAPAPPGGRQTRPTSRPRPEGSNSGPAPTPRNGFISSLFTGIDSSTRNNKGKEAAAIEEDEARVSKIPSNAPAPGASFSACGLDELLVSHLASPRMTIGDKPTSIQRNSLPFLLSQSSLDPSSSSTSTSKLPTAAHRDALLHAQTGSGKTLAYLLPIIQSLLPLCSASWIDRGSVGTLAIILAPTRELARQIYEVAESLCNLHLRLRPAGGDDDDENEEADGREDEANTVRRTRWIVPGLLSGGSTKNHEKSRLRKGLPLIVATPGRLLDHLRNTATFDVGRLQWLVLDEADRLLQMGFEETLTDILKALDARRRSAVEVQRNRMREELGTQASTLDLNDEDNIEDSFGIRWWRYGRRTVLCSATLDEGVQVLAGKSLVRPRVIRGDAKEDEEIRKAADSSQGKEATQPMAAPSQLDQRYVIVPTKQRLILLVALLRQIISSASGSTATFPKIMVFASCTDSVDFHFRALAGARMTEGASTAEGDEAEDEDEGEKEKAVELDSDLLPSVSLFRLHGSMAQSDRSMALKRFSRSANDAGKKAAVLFCTSVASRGLDLSVSHVIQLDPPTERGADEYVHRIGRTARAGKAGQSWLFLLPSEEGAVARYASGSAADITIRPVDPAVLLRKGFASQELSVAQFRATAVQLALEGWALKHKELATKAYKNHLRAYATHPPAERDVFGLRKLQLGHLAKSFGLRDRPGEMKGPSSAATAKTKTSKDEGRKRKAKSTAEVGEEEDDDEEDGDILDQVLSKRSKLASGDASTREEGGYGLTFERNKDSESRMYAKVRQLGKLSKKAGVLGAHGADEFQLA</sequence>
<organism evidence="13 14">
    <name type="scientific">Acaromyces ingoldii</name>
    <dbReference type="NCBI Taxonomy" id="215250"/>
    <lineage>
        <taxon>Eukaryota</taxon>
        <taxon>Fungi</taxon>
        <taxon>Dikarya</taxon>
        <taxon>Basidiomycota</taxon>
        <taxon>Ustilaginomycotina</taxon>
        <taxon>Exobasidiomycetes</taxon>
        <taxon>Exobasidiales</taxon>
        <taxon>Cryptobasidiaceae</taxon>
        <taxon>Acaromyces</taxon>
    </lineage>
</organism>
<dbReference type="InParanoid" id="A0A316YGP9"/>
<dbReference type="Pfam" id="PF13959">
    <property type="entry name" value="CTE_SPB4"/>
    <property type="match status" value="1"/>
</dbReference>
<dbReference type="InterPro" id="IPR001650">
    <property type="entry name" value="Helicase_C-like"/>
</dbReference>
<feature type="domain" description="Helicase C-terminal" evidence="12">
    <location>
        <begin position="506"/>
        <end position="718"/>
    </location>
</feature>
<keyword evidence="3" id="KW-0698">rRNA processing</keyword>
<dbReference type="InterPro" id="IPR014001">
    <property type="entry name" value="Helicase_ATP-bd"/>
</dbReference>
<dbReference type="Pfam" id="PF00271">
    <property type="entry name" value="Helicase_C"/>
    <property type="match status" value="1"/>
</dbReference>
<evidence type="ECO:0000256" key="8">
    <source>
        <dbReference type="ARBA" id="ARBA00022884"/>
    </source>
</evidence>
<feature type="region of interest" description="Disordered" evidence="10">
    <location>
        <begin position="567"/>
        <end position="589"/>
    </location>
</feature>
<dbReference type="Proteomes" id="UP000245768">
    <property type="component" value="Unassembled WGS sequence"/>
</dbReference>
<comment type="function">
    <text evidence="9">RNA helicase.</text>
</comment>
<evidence type="ECO:0000256" key="1">
    <source>
        <dbReference type="ARBA" id="ARBA00004604"/>
    </source>
</evidence>
<feature type="region of interest" description="Disordered" evidence="10">
    <location>
        <begin position="844"/>
        <end position="863"/>
    </location>
</feature>
<dbReference type="STRING" id="215250.A0A316YGP9"/>
<feature type="region of interest" description="Disordered" evidence="10">
    <location>
        <begin position="481"/>
        <end position="503"/>
    </location>
</feature>
<feature type="compositionally biased region" description="Polar residues" evidence="10">
    <location>
        <begin position="125"/>
        <end position="139"/>
    </location>
</feature>
<reference evidence="13" key="1">
    <citation type="journal article" date="2018" name="Mol. Biol. Evol.">
        <title>Broad Genomic Sampling Reveals a Smut Pathogenic Ancestry of the Fungal Clade Ustilaginomycotina.</title>
        <authorList>
            <person name="Kijpornyongpan T."/>
            <person name="Mondo S.J."/>
            <person name="Barry K."/>
            <person name="Sandor L."/>
            <person name="Lee J."/>
            <person name="Lipzen A."/>
            <person name="Pangilinan J."/>
            <person name="LaButti K."/>
            <person name="Hainaut M."/>
            <person name="Henrissat B."/>
            <person name="Grigoriev I.V."/>
            <person name="Spatafora J.W."/>
            <person name="Aime M.C."/>
        </authorList>
    </citation>
    <scope>NUCLEOTIDE SEQUENCE [LARGE SCALE GENOMIC DNA]</scope>
    <source>
        <strain evidence="13">MCA 4198</strain>
    </source>
</reference>
<evidence type="ECO:0000256" key="2">
    <source>
        <dbReference type="ARBA" id="ARBA00022517"/>
    </source>
</evidence>
<evidence type="ECO:0000259" key="11">
    <source>
        <dbReference type="PROSITE" id="PS51192"/>
    </source>
</evidence>
<keyword evidence="7 9" id="KW-0067">ATP-binding</keyword>
<dbReference type="SUPFAM" id="SSF52540">
    <property type="entry name" value="P-loop containing nucleoside triphosphate hydrolases"/>
    <property type="match status" value="1"/>
</dbReference>
<evidence type="ECO:0000259" key="12">
    <source>
        <dbReference type="PROSITE" id="PS51194"/>
    </source>
</evidence>
<dbReference type="EMBL" id="KZ819638">
    <property type="protein sequence ID" value="PWN88597.1"/>
    <property type="molecule type" value="Genomic_DNA"/>
</dbReference>